<organism evidence="1 2">
    <name type="scientific">Phaeosphaeria nodorum (strain SN15 / ATCC MYA-4574 / FGSC 10173)</name>
    <name type="common">Glume blotch fungus</name>
    <name type="synonym">Parastagonospora nodorum</name>
    <dbReference type="NCBI Taxonomy" id="321614"/>
    <lineage>
        <taxon>Eukaryota</taxon>
        <taxon>Fungi</taxon>
        <taxon>Dikarya</taxon>
        <taxon>Ascomycota</taxon>
        <taxon>Pezizomycotina</taxon>
        <taxon>Dothideomycetes</taxon>
        <taxon>Pleosporomycetidae</taxon>
        <taxon>Pleosporales</taxon>
        <taxon>Pleosporineae</taxon>
        <taxon>Phaeosphaeriaceae</taxon>
        <taxon>Parastagonospora</taxon>
    </lineage>
</organism>
<dbReference type="EMBL" id="CP069024">
    <property type="protein sequence ID" value="QRC92278.1"/>
    <property type="molecule type" value="Genomic_DNA"/>
</dbReference>
<dbReference type="AlphaFoldDB" id="A0A7U2HVJ8"/>
<keyword evidence="2" id="KW-1185">Reference proteome</keyword>
<sequence>MMLAVSKGVSGDVPLGSMPRFRVQHAVRPAHSSIHYRNPVRLMTNACIGLSNPALLVLTEKETMIPLPRNAATVPTPLPYPCTILHIKPCPPKRSGRILCLLLLYRVIVARYGASTDSGGKNAAALQCKSDSFVEERHAR</sequence>
<accession>A0A7U2HVJ8</accession>
<gene>
    <name evidence="1" type="ORF">JI435_024150</name>
</gene>
<reference evidence="2" key="1">
    <citation type="journal article" date="2021" name="BMC Genomics">
        <title>Chromosome-level genome assembly and manually-curated proteome of model necrotroph Parastagonospora nodorum Sn15 reveals a genome-wide trove of candidate effector homologs, and redundancy of virulence-related functions within an accessory chromosome.</title>
        <authorList>
            <person name="Bertazzoni S."/>
            <person name="Jones D.A.B."/>
            <person name="Phan H.T."/>
            <person name="Tan K.-C."/>
            <person name="Hane J.K."/>
        </authorList>
    </citation>
    <scope>NUCLEOTIDE SEQUENCE [LARGE SCALE GENOMIC DNA]</scope>
    <source>
        <strain evidence="2">SN15 / ATCC MYA-4574 / FGSC 10173)</strain>
    </source>
</reference>
<dbReference type="VEuPathDB" id="FungiDB:JI435_024150"/>
<proteinExistence type="predicted"/>
<name>A0A7U2HVJ8_PHANO</name>
<evidence type="ECO:0000313" key="2">
    <source>
        <dbReference type="Proteomes" id="UP000663193"/>
    </source>
</evidence>
<dbReference type="Proteomes" id="UP000663193">
    <property type="component" value="Chromosome 2"/>
</dbReference>
<evidence type="ECO:0000313" key="1">
    <source>
        <dbReference type="EMBL" id="QRC92278.1"/>
    </source>
</evidence>
<protein>
    <submittedName>
        <fullName evidence="1">Uncharacterized protein</fullName>
    </submittedName>
</protein>